<sequence>MANVCQFFNKRYAILGALKITSIKGYSVNTWSQAEWMVQPGRYICKGYVMEHPVSRTPSSFLSYTIAMKYQQIGKKLGFWKESKKAPRVVGIWSKAEIYSACVCVSAFE</sequence>
<reference evidence="1" key="2">
    <citation type="journal article" date="2023" name="Commun. Biol.">
        <title>Intrasexual cuticular hydrocarbon dimorphism in a wasp sheds light on hydrocarbon biosynthesis genes in Hymenoptera.</title>
        <authorList>
            <person name="Moris V.C."/>
            <person name="Podsiadlowski L."/>
            <person name="Martin S."/>
            <person name="Oeyen J.P."/>
            <person name="Donath A."/>
            <person name="Petersen M."/>
            <person name="Wilbrandt J."/>
            <person name="Misof B."/>
            <person name="Liedtke D."/>
            <person name="Thamm M."/>
            <person name="Scheiner R."/>
            <person name="Schmitt T."/>
            <person name="Niehuis O."/>
        </authorList>
    </citation>
    <scope>NUCLEOTIDE SEQUENCE</scope>
    <source>
        <strain evidence="1">GBR_01_08_01A</strain>
    </source>
</reference>
<protein>
    <submittedName>
        <fullName evidence="1">Uncharacterized protein</fullName>
    </submittedName>
</protein>
<comment type="caution">
    <text evidence="1">The sequence shown here is derived from an EMBL/GenBank/DDBJ whole genome shotgun (WGS) entry which is preliminary data.</text>
</comment>
<gene>
    <name evidence="1" type="ORF">KPH14_009173</name>
</gene>
<proteinExistence type="predicted"/>
<keyword evidence="2" id="KW-1185">Reference proteome</keyword>
<reference evidence="1" key="1">
    <citation type="submission" date="2021-08" db="EMBL/GenBank/DDBJ databases">
        <authorList>
            <person name="Misof B."/>
            <person name="Oliver O."/>
            <person name="Podsiadlowski L."/>
            <person name="Donath A."/>
            <person name="Peters R."/>
            <person name="Mayer C."/>
            <person name="Rust J."/>
            <person name="Gunkel S."/>
            <person name="Lesny P."/>
            <person name="Martin S."/>
            <person name="Oeyen J.P."/>
            <person name="Petersen M."/>
            <person name="Panagiotis P."/>
            <person name="Wilbrandt J."/>
            <person name="Tanja T."/>
        </authorList>
    </citation>
    <scope>NUCLEOTIDE SEQUENCE</scope>
    <source>
        <strain evidence="1">GBR_01_08_01A</strain>
        <tissue evidence="1">Thorax + abdomen</tissue>
    </source>
</reference>
<dbReference type="Proteomes" id="UP001258017">
    <property type="component" value="Unassembled WGS sequence"/>
</dbReference>
<name>A0AAD9RNS6_9HYME</name>
<organism evidence="1 2">
    <name type="scientific">Odynerus spinipes</name>
    <dbReference type="NCBI Taxonomy" id="1348599"/>
    <lineage>
        <taxon>Eukaryota</taxon>
        <taxon>Metazoa</taxon>
        <taxon>Ecdysozoa</taxon>
        <taxon>Arthropoda</taxon>
        <taxon>Hexapoda</taxon>
        <taxon>Insecta</taxon>
        <taxon>Pterygota</taxon>
        <taxon>Neoptera</taxon>
        <taxon>Endopterygota</taxon>
        <taxon>Hymenoptera</taxon>
        <taxon>Apocrita</taxon>
        <taxon>Aculeata</taxon>
        <taxon>Vespoidea</taxon>
        <taxon>Vespidae</taxon>
        <taxon>Eumeninae</taxon>
        <taxon>Odynerus</taxon>
    </lineage>
</organism>
<evidence type="ECO:0000313" key="2">
    <source>
        <dbReference type="Proteomes" id="UP001258017"/>
    </source>
</evidence>
<accession>A0AAD9RNS6</accession>
<evidence type="ECO:0000313" key="1">
    <source>
        <dbReference type="EMBL" id="KAK2583149.1"/>
    </source>
</evidence>
<dbReference type="EMBL" id="JAIFRP010000030">
    <property type="protein sequence ID" value="KAK2583149.1"/>
    <property type="molecule type" value="Genomic_DNA"/>
</dbReference>
<dbReference type="AlphaFoldDB" id="A0AAD9RNS6"/>